<organism evidence="1">
    <name type="scientific">Tanacetum cinerariifolium</name>
    <name type="common">Dalmatian daisy</name>
    <name type="synonym">Chrysanthemum cinerariifolium</name>
    <dbReference type="NCBI Taxonomy" id="118510"/>
    <lineage>
        <taxon>Eukaryota</taxon>
        <taxon>Viridiplantae</taxon>
        <taxon>Streptophyta</taxon>
        <taxon>Embryophyta</taxon>
        <taxon>Tracheophyta</taxon>
        <taxon>Spermatophyta</taxon>
        <taxon>Magnoliopsida</taxon>
        <taxon>eudicotyledons</taxon>
        <taxon>Gunneridae</taxon>
        <taxon>Pentapetalae</taxon>
        <taxon>asterids</taxon>
        <taxon>campanulids</taxon>
        <taxon>Asterales</taxon>
        <taxon>Asteraceae</taxon>
        <taxon>Asteroideae</taxon>
        <taxon>Anthemideae</taxon>
        <taxon>Anthemidinae</taxon>
        <taxon>Tanacetum</taxon>
    </lineage>
</organism>
<name>A0A699SQ37_TANCI</name>
<sequence length="47" mass="4836">ADNLGTRASVVIGVRVAIEGVREVLESPFFFLALAFGFGAATPVAQA</sequence>
<feature type="non-terminal residue" evidence="1">
    <location>
        <position position="1"/>
    </location>
</feature>
<comment type="caution">
    <text evidence="1">The sequence shown here is derived from an EMBL/GenBank/DDBJ whole genome shotgun (WGS) entry which is preliminary data.</text>
</comment>
<dbReference type="EMBL" id="BKCJ011181819">
    <property type="protein sequence ID" value="GFC99956.1"/>
    <property type="molecule type" value="Genomic_DNA"/>
</dbReference>
<evidence type="ECO:0000313" key="1">
    <source>
        <dbReference type="EMBL" id="GFC99956.1"/>
    </source>
</evidence>
<reference evidence="1" key="1">
    <citation type="journal article" date="2019" name="Sci. Rep.">
        <title>Draft genome of Tanacetum cinerariifolium, the natural source of mosquito coil.</title>
        <authorList>
            <person name="Yamashiro T."/>
            <person name="Shiraishi A."/>
            <person name="Satake H."/>
            <person name="Nakayama K."/>
        </authorList>
    </citation>
    <scope>NUCLEOTIDE SEQUENCE</scope>
</reference>
<protein>
    <submittedName>
        <fullName evidence="1">Uncharacterized protein</fullName>
    </submittedName>
</protein>
<gene>
    <name evidence="1" type="ORF">Tci_871926</name>
</gene>
<proteinExistence type="predicted"/>
<accession>A0A699SQ37</accession>
<dbReference type="AlphaFoldDB" id="A0A699SQ37"/>